<dbReference type="AlphaFoldDB" id="A0A832THI0"/>
<proteinExistence type="predicted"/>
<dbReference type="SUPFAM" id="SSF64182">
    <property type="entry name" value="DHH phosphoesterases"/>
    <property type="match status" value="1"/>
</dbReference>
<dbReference type="OMA" id="ETVIFTH"/>
<dbReference type="InterPro" id="IPR003156">
    <property type="entry name" value="DHHA1_dom"/>
</dbReference>
<gene>
    <name evidence="3" type="ORF">HA336_06155</name>
</gene>
<accession>A0A832THI0</accession>
<dbReference type="Pfam" id="PF01368">
    <property type="entry name" value="DHH"/>
    <property type="match status" value="1"/>
</dbReference>
<organism evidence="3 4">
    <name type="scientific">Methanopyrus kandleri</name>
    <dbReference type="NCBI Taxonomy" id="2320"/>
    <lineage>
        <taxon>Archaea</taxon>
        <taxon>Methanobacteriati</taxon>
        <taxon>Methanobacteriota</taxon>
        <taxon>Methanomada group</taxon>
        <taxon>Methanopyri</taxon>
        <taxon>Methanopyrales</taxon>
        <taxon>Methanopyraceae</taxon>
        <taxon>Methanopyrus</taxon>
    </lineage>
</organism>
<dbReference type="InterPro" id="IPR051673">
    <property type="entry name" value="SSDNA_exonuclease_RecJ"/>
</dbReference>
<comment type="caution">
    <text evidence="3">The sequence shown here is derived from an EMBL/GenBank/DDBJ whole genome shotgun (WGS) entry which is preliminary data.</text>
</comment>
<dbReference type="EMBL" id="DUJS01000004">
    <property type="protein sequence ID" value="HII70799.1"/>
    <property type="molecule type" value="Genomic_DNA"/>
</dbReference>
<feature type="domain" description="DDH" evidence="1">
    <location>
        <begin position="22"/>
        <end position="118"/>
    </location>
</feature>
<dbReference type="PANTHER" id="PTHR30255:SF2">
    <property type="entry name" value="SINGLE-STRANDED-DNA-SPECIFIC EXONUCLEASE RECJ"/>
    <property type="match status" value="1"/>
</dbReference>
<dbReference type="Gene3D" id="3.10.310.30">
    <property type="match status" value="1"/>
</dbReference>
<evidence type="ECO:0000259" key="1">
    <source>
        <dbReference type="Pfam" id="PF01368"/>
    </source>
</evidence>
<evidence type="ECO:0000313" key="3">
    <source>
        <dbReference type="EMBL" id="HII70799.1"/>
    </source>
</evidence>
<name>A0A832THI0_9EURY</name>
<dbReference type="GeneID" id="1477364"/>
<protein>
    <submittedName>
        <fullName evidence="3">DHH family phosphoesterase</fullName>
    </submittedName>
</protein>
<dbReference type="InterPro" id="IPR038763">
    <property type="entry name" value="DHH_sf"/>
</dbReference>
<dbReference type="Gene3D" id="3.90.1640.30">
    <property type="match status" value="1"/>
</dbReference>
<dbReference type="RefSeq" id="WP_011018433.1">
    <property type="nucleotide sequence ID" value="NZ_DUJS01000004.1"/>
</dbReference>
<dbReference type="GO" id="GO:0004527">
    <property type="term" value="F:exonuclease activity"/>
    <property type="evidence" value="ECO:0007669"/>
    <property type="project" value="UniProtKB-KW"/>
</dbReference>
<sequence length="340" mass="37580">MDPTKEVRNALVPHLKKLKDERVAVISDIDVDGLASAAILGHVLNNVGADFVLYFSPPANFEEVVSGIAPECDVLIAADLGSTGETAIHDAKSEGCRVIVVDHHQVLEDVRPDVFIHDTRLCAAELCYWATVDLHERDLRLIAAYAAFTDYAEEYSRVLRETLKMYDRRKVYTEASLLDYALIRMDGEDRRELALKLPETPVSELDEVYELARDAMAEEHEVLRRAREVAECLNEVVAYAIMDDVHPAMTGRVASHVAGVKRRPVGVCVRRGKISARVVEGEEIDVARAIRKAATEVGGKGGGHAPAAGGVVPESRVEEFLRLFGEEVKRQVESARTRKS</sequence>
<dbReference type="InterPro" id="IPR001667">
    <property type="entry name" value="DDH_dom"/>
</dbReference>
<feature type="domain" description="DHHA1" evidence="2">
    <location>
        <begin position="237"/>
        <end position="329"/>
    </location>
</feature>
<reference evidence="3" key="1">
    <citation type="journal article" date="2020" name="bioRxiv">
        <title>A rank-normalized archaeal taxonomy based on genome phylogeny resolves widespread incomplete and uneven classifications.</title>
        <authorList>
            <person name="Rinke C."/>
            <person name="Chuvochina M."/>
            <person name="Mussig A.J."/>
            <person name="Chaumeil P.-A."/>
            <person name="Waite D.W."/>
            <person name="Whitman W.B."/>
            <person name="Parks D.H."/>
            <person name="Hugenholtz P."/>
        </authorList>
    </citation>
    <scope>NUCLEOTIDE SEQUENCE</scope>
    <source>
        <strain evidence="3">UBA8853</strain>
    </source>
</reference>
<dbReference type="GO" id="GO:0003676">
    <property type="term" value="F:nucleic acid binding"/>
    <property type="evidence" value="ECO:0007669"/>
    <property type="project" value="InterPro"/>
</dbReference>
<dbReference type="PANTHER" id="PTHR30255">
    <property type="entry name" value="SINGLE-STRANDED-DNA-SPECIFIC EXONUCLEASE RECJ"/>
    <property type="match status" value="1"/>
</dbReference>
<dbReference type="Proteomes" id="UP000619545">
    <property type="component" value="Unassembled WGS sequence"/>
</dbReference>
<evidence type="ECO:0000259" key="2">
    <source>
        <dbReference type="Pfam" id="PF02272"/>
    </source>
</evidence>
<dbReference type="Pfam" id="PF02272">
    <property type="entry name" value="DHHA1"/>
    <property type="match status" value="1"/>
</dbReference>
<evidence type="ECO:0000313" key="4">
    <source>
        <dbReference type="Proteomes" id="UP000619545"/>
    </source>
</evidence>